<reference evidence="4" key="1">
    <citation type="submission" date="2022-11" db="UniProtKB">
        <authorList>
            <consortium name="WormBaseParasite"/>
        </authorList>
    </citation>
    <scope>IDENTIFICATION</scope>
</reference>
<name>A0A915D8C2_9BILA</name>
<accession>A0A915D8C2</accession>
<protein>
    <submittedName>
        <fullName evidence="4">Mos1 transposase HTH domain-containing protein</fullName>
    </submittedName>
</protein>
<evidence type="ECO:0000313" key="4">
    <source>
        <dbReference type="WBParaSite" id="jg16521.2"/>
    </source>
</evidence>
<sequence>MENLPKNHLRHVLLYEFNKGVNASQAASNICETYGASAIAIRTAQKWFSASKSFGAGLGSAVIGGERHLTSHLIPVPHSSKPIDQAIRVVKAFQSQAGTDRESSGLTGPSAARLREISRQLKLQVDAEGRAMSRSRSASRQQQQQNNEAISSV</sequence>
<feature type="compositionally biased region" description="Low complexity" evidence="1">
    <location>
        <begin position="132"/>
        <end position="145"/>
    </location>
</feature>
<organism evidence="3 4">
    <name type="scientific">Ditylenchus dipsaci</name>
    <dbReference type="NCBI Taxonomy" id="166011"/>
    <lineage>
        <taxon>Eukaryota</taxon>
        <taxon>Metazoa</taxon>
        <taxon>Ecdysozoa</taxon>
        <taxon>Nematoda</taxon>
        <taxon>Chromadorea</taxon>
        <taxon>Rhabditida</taxon>
        <taxon>Tylenchina</taxon>
        <taxon>Tylenchomorpha</taxon>
        <taxon>Sphaerularioidea</taxon>
        <taxon>Anguinidae</taxon>
        <taxon>Anguininae</taxon>
        <taxon>Ditylenchus</taxon>
    </lineage>
</organism>
<evidence type="ECO:0000259" key="2">
    <source>
        <dbReference type="Pfam" id="PF17906"/>
    </source>
</evidence>
<keyword evidence="3" id="KW-1185">Reference proteome</keyword>
<feature type="domain" description="Mos1 transposase HTH" evidence="2">
    <location>
        <begin position="6"/>
        <end position="49"/>
    </location>
</feature>
<feature type="region of interest" description="Disordered" evidence="1">
    <location>
        <begin position="125"/>
        <end position="153"/>
    </location>
</feature>
<dbReference type="WBParaSite" id="jg16521.2">
    <property type="protein sequence ID" value="jg16521.2"/>
    <property type="gene ID" value="jg16521"/>
</dbReference>
<evidence type="ECO:0000313" key="3">
    <source>
        <dbReference type="Proteomes" id="UP000887574"/>
    </source>
</evidence>
<dbReference type="Gene3D" id="1.10.10.1450">
    <property type="match status" value="1"/>
</dbReference>
<proteinExistence type="predicted"/>
<dbReference type="AlphaFoldDB" id="A0A915D8C2"/>
<dbReference type="Pfam" id="PF17906">
    <property type="entry name" value="HTH_48"/>
    <property type="match status" value="1"/>
</dbReference>
<dbReference type="Proteomes" id="UP000887574">
    <property type="component" value="Unplaced"/>
</dbReference>
<dbReference type="InterPro" id="IPR041426">
    <property type="entry name" value="Mos1_HTH"/>
</dbReference>
<evidence type="ECO:0000256" key="1">
    <source>
        <dbReference type="SAM" id="MobiDB-lite"/>
    </source>
</evidence>